<evidence type="ECO:0000256" key="1">
    <source>
        <dbReference type="SAM" id="Phobius"/>
    </source>
</evidence>
<proteinExistence type="predicted"/>
<comment type="caution">
    <text evidence="2">The sequence shown here is derived from an EMBL/GenBank/DDBJ whole genome shotgun (WGS) entry which is preliminary data.</text>
</comment>
<protein>
    <submittedName>
        <fullName evidence="2">Uncharacterized protein</fullName>
    </submittedName>
</protein>
<keyword evidence="1" id="KW-0472">Membrane</keyword>
<keyword evidence="1" id="KW-1133">Transmembrane helix</keyword>
<name>A0A0F8WNI4_9ZZZZ</name>
<dbReference type="EMBL" id="LAZR01064068">
    <property type="protein sequence ID" value="KKK58263.1"/>
    <property type="molecule type" value="Genomic_DNA"/>
</dbReference>
<organism evidence="2">
    <name type="scientific">marine sediment metagenome</name>
    <dbReference type="NCBI Taxonomy" id="412755"/>
    <lineage>
        <taxon>unclassified sequences</taxon>
        <taxon>metagenomes</taxon>
        <taxon>ecological metagenomes</taxon>
    </lineage>
</organism>
<evidence type="ECO:0000313" key="2">
    <source>
        <dbReference type="EMBL" id="KKK58263.1"/>
    </source>
</evidence>
<dbReference type="AlphaFoldDB" id="A0A0F8WNI4"/>
<keyword evidence="1" id="KW-0812">Transmembrane</keyword>
<sequence>MNKKEIIDKIKLIIGIVLPLFFAFYLTWHFGRWYEFKQQGQGVNAYYFEKPMMVDPILNTTKDIYIKGKLRAGVCYKFK</sequence>
<gene>
    <name evidence="2" type="ORF">LCGC14_3046180</name>
</gene>
<accession>A0A0F8WNI4</accession>
<feature type="transmembrane region" description="Helical" evidence="1">
    <location>
        <begin position="12"/>
        <end position="31"/>
    </location>
</feature>
<reference evidence="2" key="1">
    <citation type="journal article" date="2015" name="Nature">
        <title>Complex archaea that bridge the gap between prokaryotes and eukaryotes.</title>
        <authorList>
            <person name="Spang A."/>
            <person name="Saw J.H."/>
            <person name="Jorgensen S.L."/>
            <person name="Zaremba-Niedzwiedzka K."/>
            <person name="Martijn J."/>
            <person name="Lind A.E."/>
            <person name="van Eijk R."/>
            <person name="Schleper C."/>
            <person name="Guy L."/>
            <person name="Ettema T.J."/>
        </authorList>
    </citation>
    <scope>NUCLEOTIDE SEQUENCE</scope>
</reference>